<dbReference type="Pfam" id="PF01168">
    <property type="entry name" value="Ala_racemase_N"/>
    <property type="match status" value="1"/>
</dbReference>
<feature type="domain" description="D-serine dehydratase-like" evidence="3">
    <location>
        <begin position="321"/>
        <end position="419"/>
    </location>
</feature>
<accession>A0A2N8K8W5</accession>
<keyword evidence="5" id="KW-1185">Reference proteome</keyword>
<keyword evidence="2" id="KW-0456">Lyase</keyword>
<sequence length="433" mass="45251">MNPFLDTLLDTPLDDTYRGVPPGEPAVALRAVASRGWQPRTGNMALPVLTMDEAAFDHNVERIFGYARSHGAALAPHAKTPMSPQIVQRLLDAGAWGATVANLQQAAVLLRAGVRRLMLGNEIGGAASGARLGKLLAAYPDARMLMFADSAATVSALAAAAAQAGRAVEVLVEIGGGRAGARDDTAVAAILDAVAAHGDKLALAGVATYEGAVATSDPAATAQNIAALMQRAARAFGQVRALAPQAPLVFTAGGSAFFDHVVQAATPLLAQDGNAQLVLRSGAIFFHDHGAYERALKAMDARAGFQVDGQARQAAADFRPALRLWGEVLSRPEPGLAICGFGMRDVSYDQDLPVPLAAYRDGAPLAGWDPAGRVTRLNDQHAFLAVAPDSALAPGDVIEFGISHPCTCLDRWRVFFGLDADGRVQSAYRTFFG</sequence>
<dbReference type="PANTHER" id="PTHR28004">
    <property type="entry name" value="ZGC:162816-RELATED"/>
    <property type="match status" value="1"/>
</dbReference>
<proteinExistence type="inferred from homology"/>
<evidence type="ECO:0000256" key="2">
    <source>
        <dbReference type="ARBA" id="ARBA00023239"/>
    </source>
</evidence>
<dbReference type="Gene3D" id="2.40.37.20">
    <property type="entry name" value="D-serine dehydratase-like domain"/>
    <property type="match status" value="1"/>
</dbReference>
<dbReference type="InterPro" id="IPR029066">
    <property type="entry name" value="PLP-binding_barrel"/>
</dbReference>
<dbReference type="Gene3D" id="3.20.20.10">
    <property type="entry name" value="Alanine racemase"/>
    <property type="match status" value="1"/>
</dbReference>
<dbReference type="Pfam" id="PF14031">
    <property type="entry name" value="D-ser_dehydrat"/>
    <property type="match status" value="1"/>
</dbReference>
<dbReference type="InterPro" id="IPR042208">
    <property type="entry name" value="D-ser_dehydrat-like_sf"/>
</dbReference>
<organism evidence="4 5">
    <name type="scientific">Achromobacter pulmonis</name>
    <dbReference type="NCBI Taxonomy" id="1389932"/>
    <lineage>
        <taxon>Bacteria</taxon>
        <taxon>Pseudomonadati</taxon>
        <taxon>Pseudomonadota</taxon>
        <taxon>Betaproteobacteria</taxon>
        <taxon>Burkholderiales</taxon>
        <taxon>Alcaligenaceae</taxon>
        <taxon>Achromobacter</taxon>
    </lineage>
</organism>
<dbReference type="GO" id="GO:0016829">
    <property type="term" value="F:lyase activity"/>
    <property type="evidence" value="ECO:0007669"/>
    <property type="project" value="UniProtKB-KW"/>
</dbReference>
<evidence type="ECO:0000259" key="3">
    <source>
        <dbReference type="SMART" id="SM01119"/>
    </source>
</evidence>
<dbReference type="RefSeq" id="WP_102776251.1">
    <property type="nucleotide sequence ID" value="NZ_POQS01000015.1"/>
</dbReference>
<dbReference type="SUPFAM" id="SSF51419">
    <property type="entry name" value="PLP-binding barrel"/>
    <property type="match status" value="1"/>
</dbReference>
<protein>
    <submittedName>
        <fullName evidence="4">Amino acid deaminase</fullName>
    </submittedName>
</protein>
<reference evidence="4 5" key="1">
    <citation type="submission" date="2018-01" db="EMBL/GenBank/DDBJ databases">
        <title>The draft genome of an aniline degradation strain ANB-1.</title>
        <authorList>
            <person name="Zhang L."/>
            <person name="Jiang J."/>
        </authorList>
    </citation>
    <scope>NUCLEOTIDE SEQUENCE [LARGE SCALE GENOMIC DNA]</scope>
    <source>
        <strain evidence="4 5">ANB-1</strain>
    </source>
</reference>
<name>A0A2N8K8W5_9BURK</name>
<dbReference type="Proteomes" id="UP000235994">
    <property type="component" value="Unassembled WGS sequence"/>
</dbReference>
<dbReference type="InterPro" id="IPR001608">
    <property type="entry name" value="Ala_racemase_N"/>
</dbReference>
<dbReference type="SMART" id="SM01119">
    <property type="entry name" value="D-ser_dehydrat"/>
    <property type="match status" value="1"/>
</dbReference>
<dbReference type="EMBL" id="POQS01000015">
    <property type="protein sequence ID" value="PND29897.1"/>
    <property type="molecule type" value="Genomic_DNA"/>
</dbReference>
<evidence type="ECO:0000256" key="1">
    <source>
        <dbReference type="ARBA" id="ARBA00005323"/>
    </source>
</evidence>
<comment type="caution">
    <text evidence="4">The sequence shown here is derived from an EMBL/GenBank/DDBJ whole genome shotgun (WGS) entry which is preliminary data.</text>
</comment>
<dbReference type="PANTHER" id="PTHR28004:SF8">
    <property type="entry name" value="D-SERINE DEAMINASE"/>
    <property type="match status" value="1"/>
</dbReference>
<evidence type="ECO:0000313" key="5">
    <source>
        <dbReference type="Proteomes" id="UP000235994"/>
    </source>
</evidence>
<dbReference type="InterPro" id="IPR026956">
    <property type="entry name" value="D-ser_dehydrat-like_dom"/>
</dbReference>
<gene>
    <name evidence="4" type="ORF">C1I89_32260</name>
</gene>
<evidence type="ECO:0000313" key="4">
    <source>
        <dbReference type="EMBL" id="PND29897.1"/>
    </source>
</evidence>
<comment type="similarity">
    <text evidence="1">Belongs to the DSD1 family.</text>
</comment>
<dbReference type="InterPro" id="IPR051466">
    <property type="entry name" value="D-amino_acid_metab_enzyme"/>
</dbReference>
<dbReference type="AlphaFoldDB" id="A0A2N8K8W5"/>